<keyword evidence="2" id="KW-1185">Reference proteome</keyword>
<reference evidence="1" key="1">
    <citation type="submission" date="2025-08" db="UniProtKB">
        <authorList>
            <consortium name="Ensembl"/>
        </authorList>
    </citation>
    <scope>IDENTIFICATION</scope>
</reference>
<reference evidence="1" key="2">
    <citation type="submission" date="2025-09" db="UniProtKB">
        <authorList>
            <consortium name="Ensembl"/>
        </authorList>
    </citation>
    <scope>IDENTIFICATION</scope>
</reference>
<dbReference type="InParanoid" id="A0A669BW27"/>
<accession>A0A669BW27</accession>
<organism evidence="1 2">
    <name type="scientific">Oreochromis niloticus</name>
    <name type="common">Nile tilapia</name>
    <name type="synonym">Tilapia nilotica</name>
    <dbReference type="NCBI Taxonomy" id="8128"/>
    <lineage>
        <taxon>Eukaryota</taxon>
        <taxon>Metazoa</taxon>
        <taxon>Chordata</taxon>
        <taxon>Craniata</taxon>
        <taxon>Vertebrata</taxon>
        <taxon>Euteleostomi</taxon>
        <taxon>Actinopterygii</taxon>
        <taxon>Neopterygii</taxon>
        <taxon>Teleostei</taxon>
        <taxon>Neoteleostei</taxon>
        <taxon>Acanthomorphata</taxon>
        <taxon>Ovalentaria</taxon>
        <taxon>Cichlomorphae</taxon>
        <taxon>Cichliformes</taxon>
        <taxon>Cichlidae</taxon>
        <taxon>African cichlids</taxon>
        <taxon>Pseudocrenilabrinae</taxon>
        <taxon>Oreochromini</taxon>
        <taxon>Oreochromis</taxon>
    </lineage>
</organism>
<dbReference type="OrthoDB" id="10069372at2759"/>
<proteinExistence type="predicted"/>
<dbReference type="GeneID" id="109200536"/>
<evidence type="ECO:0000313" key="1">
    <source>
        <dbReference type="Ensembl" id="ENSONIP00000038745.1"/>
    </source>
</evidence>
<dbReference type="AlphaFoldDB" id="A0A669BW27"/>
<dbReference type="GeneTree" id="ENSGT00990000205228"/>
<evidence type="ECO:0000313" key="2">
    <source>
        <dbReference type="Proteomes" id="UP000005207"/>
    </source>
</evidence>
<dbReference type="PANTHER" id="PTHR31025:SF25">
    <property type="entry name" value="ZINC FINGER (C2H2)-60"/>
    <property type="match status" value="1"/>
</dbReference>
<dbReference type="OMA" id="VFGIQCP"/>
<sequence length="490" mass="56371">MDYELASPGVLCSLSTEELLTKIQEWGLDVTEAEAQRFRDNEVDGDTVDCGLTETMVAYLFQGSFKKQVKFNQFVSRMKESSVTLTLQTVSPEDWQPSTSSTSISNENTLRLPASFEIPRFPKNLQLKLDNKEPCHKNPRDRHTIIRVLYEAVAQYTMYPTNSEYVQAVKTLVMKYPFLKDREGNGYHTWHMSLRRKFKSERAPLVDSEAVRRCKEKFGSTRRGQPNKCQRTSQRNVCQGPCVQGEDLLSIDAHLKVLQCQYQKMQPDTMVVHNRMQQMFAWRQKEIADGMPVEDVLKKYPFLGMPTGLCNELGWIQPTTGNVSQRFREGLSCVAAKVIDLTRGKTPLYQLYLDAREEALTDDLPDLDTRAALLFLPYVFKEKLDLFVILGEVHPKTPYPTVQLLHEDWKPVFSRSAPNIVKLDGSEVCRTSCIFEGIISSFCLYFVFNLAYPKHLKNTLIFLQKYIVKIDEGEDRPLPITVTRQINLLY</sequence>
<protein>
    <submittedName>
        <fullName evidence="1">Sterile alpha motif domain-containing protein 3</fullName>
    </submittedName>
</protein>
<gene>
    <name evidence="1" type="primary">LOC109200536</name>
</gene>
<name>A0A669BW27_ORENI</name>
<dbReference type="RefSeq" id="XP_019211677.1">
    <property type="nucleotide sequence ID" value="XM_019356132.2"/>
</dbReference>
<dbReference type="KEGG" id="onl:109200536"/>
<dbReference type="Ensembl" id="ENSONIT00000041120.1">
    <property type="protein sequence ID" value="ENSONIP00000038745.1"/>
    <property type="gene ID" value="ENSONIG00000036010.1"/>
</dbReference>
<dbReference type="Proteomes" id="UP000005207">
    <property type="component" value="Unplaced"/>
</dbReference>
<dbReference type="PANTHER" id="PTHR31025">
    <property type="entry name" value="SI:CH211-196P9.1-RELATED"/>
    <property type="match status" value="1"/>
</dbReference>